<dbReference type="Proteomes" id="UP001054889">
    <property type="component" value="Unassembled WGS sequence"/>
</dbReference>
<proteinExistence type="predicted"/>
<gene>
    <name evidence="1" type="primary">ga00376</name>
    <name evidence="1" type="ORF">PR202_ga00376</name>
</gene>
<reference evidence="1" key="1">
    <citation type="journal article" date="2018" name="DNA Res.">
        <title>Multiple hybrid de novo genome assembly of finger millet, an orphan allotetraploid crop.</title>
        <authorList>
            <person name="Hatakeyama M."/>
            <person name="Aluri S."/>
            <person name="Balachadran M.T."/>
            <person name="Sivarajan S.R."/>
            <person name="Patrignani A."/>
            <person name="Gruter S."/>
            <person name="Poveda L."/>
            <person name="Shimizu-Inatsugi R."/>
            <person name="Baeten J."/>
            <person name="Francoijs K.J."/>
            <person name="Nataraja K.N."/>
            <person name="Reddy Y.A.N."/>
            <person name="Phadnis S."/>
            <person name="Ravikumar R.L."/>
            <person name="Schlapbach R."/>
            <person name="Sreeman S.M."/>
            <person name="Shimizu K.K."/>
        </authorList>
    </citation>
    <scope>NUCLEOTIDE SEQUENCE</scope>
</reference>
<protein>
    <submittedName>
        <fullName evidence="1">Uncharacterized protein</fullName>
    </submittedName>
</protein>
<evidence type="ECO:0000313" key="2">
    <source>
        <dbReference type="Proteomes" id="UP001054889"/>
    </source>
</evidence>
<comment type="caution">
    <text evidence="1">The sequence shown here is derived from an EMBL/GenBank/DDBJ whole genome shotgun (WGS) entry which is preliminary data.</text>
</comment>
<organism evidence="1 2">
    <name type="scientific">Eleusine coracana subsp. coracana</name>
    <dbReference type="NCBI Taxonomy" id="191504"/>
    <lineage>
        <taxon>Eukaryota</taxon>
        <taxon>Viridiplantae</taxon>
        <taxon>Streptophyta</taxon>
        <taxon>Embryophyta</taxon>
        <taxon>Tracheophyta</taxon>
        <taxon>Spermatophyta</taxon>
        <taxon>Magnoliopsida</taxon>
        <taxon>Liliopsida</taxon>
        <taxon>Poales</taxon>
        <taxon>Poaceae</taxon>
        <taxon>PACMAD clade</taxon>
        <taxon>Chloridoideae</taxon>
        <taxon>Cynodonteae</taxon>
        <taxon>Eleusininae</taxon>
        <taxon>Eleusine</taxon>
    </lineage>
</organism>
<dbReference type="AlphaFoldDB" id="A0AAV5BGC4"/>
<dbReference type="EMBL" id="BQKI01000001">
    <property type="protein sequence ID" value="GJM84683.1"/>
    <property type="molecule type" value="Genomic_DNA"/>
</dbReference>
<sequence>MAVVWLGNGRPQRRFVAATLRRRLRLRFVAALYRRALRRLRAASAAAFKDVLEGAAMVGAARLNGDI</sequence>
<evidence type="ECO:0000313" key="1">
    <source>
        <dbReference type="EMBL" id="GJM84683.1"/>
    </source>
</evidence>
<keyword evidence="2" id="KW-1185">Reference proteome</keyword>
<accession>A0AAV5BGC4</accession>
<name>A0AAV5BGC4_ELECO</name>
<reference evidence="1" key="2">
    <citation type="submission" date="2021-12" db="EMBL/GenBank/DDBJ databases">
        <title>Resequencing data analysis of finger millet.</title>
        <authorList>
            <person name="Hatakeyama M."/>
            <person name="Aluri S."/>
            <person name="Balachadran M.T."/>
            <person name="Sivarajan S.R."/>
            <person name="Poveda L."/>
            <person name="Shimizu-Inatsugi R."/>
            <person name="Schlapbach R."/>
            <person name="Sreeman S.M."/>
            <person name="Shimizu K.K."/>
        </authorList>
    </citation>
    <scope>NUCLEOTIDE SEQUENCE</scope>
</reference>